<comment type="similarity">
    <text evidence="1">Belongs to the bactofilin family.</text>
</comment>
<evidence type="ECO:0000256" key="1">
    <source>
        <dbReference type="ARBA" id="ARBA00044755"/>
    </source>
</evidence>
<protein>
    <submittedName>
        <fullName evidence="2">Cytoskeletal protein CcmA (Bactofilin family)</fullName>
    </submittedName>
</protein>
<dbReference type="RefSeq" id="WP_204401458.1">
    <property type="nucleotide sequence ID" value="NZ_JAFBEE010000007.1"/>
</dbReference>
<dbReference type="InterPro" id="IPR007607">
    <property type="entry name" value="BacA/B"/>
</dbReference>
<dbReference type="Pfam" id="PF04519">
    <property type="entry name" value="Bactofilin"/>
    <property type="match status" value="1"/>
</dbReference>
<evidence type="ECO:0000313" key="2">
    <source>
        <dbReference type="EMBL" id="MBM7614849.1"/>
    </source>
</evidence>
<accession>A0ABS2NPH2</accession>
<sequence>MFNKKEDIQYSRATTIIGENCKFEGQLRATGTIRIDGEFNGEMFIEGNLYIGEKGNISGNIKTSNLLVSGKIKGNVEAKEQLRISPGGSLLGDVRANTFILDENAYFEGNCKMSKSNTMTTGSQEEALQ</sequence>
<dbReference type="PANTHER" id="PTHR35024">
    <property type="entry name" value="HYPOTHETICAL CYTOSOLIC PROTEIN"/>
    <property type="match status" value="1"/>
</dbReference>
<dbReference type="Proteomes" id="UP001314796">
    <property type="component" value="Unassembled WGS sequence"/>
</dbReference>
<organism evidence="2 3">
    <name type="scientific">Alkaliphilus hydrothermalis</name>
    <dbReference type="NCBI Taxonomy" id="1482730"/>
    <lineage>
        <taxon>Bacteria</taxon>
        <taxon>Bacillati</taxon>
        <taxon>Bacillota</taxon>
        <taxon>Clostridia</taxon>
        <taxon>Peptostreptococcales</taxon>
        <taxon>Natronincolaceae</taxon>
        <taxon>Alkaliphilus</taxon>
    </lineage>
</organism>
<gene>
    <name evidence="2" type="ORF">JOC73_001368</name>
</gene>
<reference evidence="2 3" key="1">
    <citation type="submission" date="2021-01" db="EMBL/GenBank/DDBJ databases">
        <title>Genomic Encyclopedia of Type Strains, Phase IV (KMG-IV): sequencing the most valuable type-strain genomes for metagenomic binning, comparative biology and taxonomic classification.</title>
        <authorList>
            <person name="Goeker M."/>
        </authorList>
    </citation>
    <scope>NUCLEOTIDE SEQUENCE [LARGE SCALE GENOMIC DNA]</scope>
    <source>
        <strain evidence="2 3">DSM 25890</strain>
    </source>
</reference>
<keyword evidence="3" id="KW-1185">Reference proteome</keyword>
<comment type="caution">
    <text evidence="2">The sequence shown here is derived from an EMBL/GenBank/DDBJ whole genome shotgun (WGS) entry which is preliminary data.</text>
</comment>
<dbReference type="EMBL" id="JAFBEE010000007">
    <property type="protein sequence ID" value="MBM7614849.1"/>
    <property type="molecule type" value="Genomic_DNA"/>
</dbReference>
<evidence type="ECO:0000313" key="3">
    <source>
        <dbReference type="Proteomes" id="UP001314796"/>
    </source>
</evidence>
<name>A0ABS2NPH2_9FIRM</name>
<dbReference type="PANTHER" id="PTHR35024:SF4">
    <property type="entry name" value="POLYMER-FORMING CYTOSKELETAL PROTEIN"/>
    <property type="match status" value="1"/>
</dbReference>
<proteinExistence type="inferred from homology"/>